<evidence type="ECO:0000313" key="5">
    <source>
        <dbReference type="Proteomes" id="UP000316659"/>
    </source>
</evidence>
<dbReference type="AlphaFoldDB" id="A0A4Y4E319"/>
<evidence type="ECO:0000259" key="3">
    <source>
        <dbReference type="Pfam" id="PF04892"/>
    </source>
</evidence>
<gene>
    <name evidence="4" type="ORF">CCE02nite_22640</name>
</gene>
<feature type="region of interest" description="Disordered" evidence="1">
    <location>
        <begin position="181"/>
        <end position="211"/>
    </location>
</feature>
<feature type="transmembrane region" description="Helical" evidence="2">
    <location>
        <begin position="6"/>
        <end position="25"/>
    </location>
</feature>
<dbReference type="PANTHER" id="PTHR36834">
    <property type="entry name" value="MEMBRANE PROTEIN-RELATED"/>
    <property type="match status" value="1"/>
</dbReference>
<keyword evidence="2" id="KW-1133">Transmembrane helix</keyword>
<dbReference type="Pfam" id="PF04892">
    <property type="entry name" value="VanZ"/>
    <property type="match status" value="1"/>
</dbReference>
<feature type="transmembrane region" description="Helical" evidence="2">
    <location>
        <begin position="86"/>
        <end position="105"/>
    </location>
</feature>
<reference evidence="4 5" key="1">
    <citation type="submission" date="2019-06" db="EMBL/GenBank/DDBJ databases">
        <title>Whole genome shotgun sequence of Cellulosimicrobium cellulans NBRC 15516.</title>
        <authorList>
            <person name="Hosoyama A."/>
            <person name="Uohara A."/>
            <person name="Ohji S."/>
            <person name="Ichikawa N."/>
        </authorList>
    </citation>
    <scope>NUCLEOTIDE SEQUENCE [LARGE SCALE GENOMIC DNA]</scope>
    <source>
        <strain evidence="4 5">NBRC 15516</strain>
    </source>
</reference>
<protein>
    <recommendedName>
        <fullName evidence="3">VanZ-like domain-containing protein</fullName>
    </recommendedName>
</protein>
<dbReference type="Proteomes" id="UP000316659">
    <property type="component" value="Unassembled WGS sequence"/>
</dbReference>
<keyword evidence="2" id="KW-0812">Transmembrane</keyword>
<dbReference type="InterPro" id="IPR006976">
    <property type="entry name" value="VanZ-like"/>
</dbReference>
<organism evidence="4 5">
    <name type="scientific">Cellulosimicrobium cellulans</name>
    <name type="common">Arthrobacter luteus</name>
    <dbReference type="NCBI Taxonomy" id="1710"/>
    <lineage>
        <taxon>Bacteria</taxon>
        <taxon>Bacillati</taxon>
        <taxon>Actinomycetota</taxon>
        <taxon>Actinomycetes</taxon>
        <taxon>Micrococcales</taxon>
        <taxon>Promicromonosporaceae</taxon>
        <taxon>Cellulosimicrobium</taxon>
    </lineage>
</organism>
<evidence type="ECO:0000256" key="2">
    <source>
        <dbReference type="SAM" id="Phobius"/>
    </source>
</evidence>
<evidence type="ECO:0000313" key="4">
    <source>
        <dbReference type="EMBL" id="GED10265.1"/>
    </source>
</evidence>
<keyword evidence="2" id="KW-0472">Membrane</keyword>
<feature type="transmembrane region" description="Helical" evidence="2">
    <location>
        <begin position="145"/>
        <end position="162"/>
    </location>
</feature>
<name>A0A4Y4E319_CELCE</name>
<feature type="transmembrane region" description="Helical" evidence="2">
    <location>
        <begin position="37"/>
        <end position="60"/>
    </location>
</feature>
<dbReference type="EMBL" id="BJNZ01000013">
    <property type="protein sequence ID" value="GED10265.1"/>
    <property type="molecule type" value="Genomic_DNA"/>
</dbReference>
<feature type="compositionally biased region" description="Low complexity" evidence="1">
    <location>
        <begin position="192"/>
        <end position="211"/>
    </location>
</feature>
<accession>A0A4Y4E319</accession>
<dbReference type="RefSeq" id="WP_141389746.1">
    <property type="nucleotide sequence ID" value="NZ_BJNZ01000013.1"/>
</dbReference>
<proteinExistence type="predicted"/>
<evidence type="ECO:0000256" key="1">
    <source>
        <dbReference type="SAM" id="MobiDB-lite"/>
    </source>
</evidence>
<sequence>MFREVPVLPVVIPLGAVILAVLVWRSSRAGRLTLPRAAVALALAVYAAGVVANTVFPVFLDKPVSSAPWSAHLALVPFVDYEVADAATNVLVFVPLGVLVPLILTRVSWWRVVVAAAAFSLAIELTQLVTAHLLGGGHIADVDDLIFNVVGGVLGFALYTWLSRVPALATLLDRFRWSRPPEAQPSRRARTKSTIPSAAASTSARQSSKSC</sequence>
<feature type="transmembrane region" description="Helical" evidence="2">
    <location>
        <begin position="112"/>
        <end position="133"/>
    </location>
</feature>
<feature type="domain" description="VanZ-like" evidence="3">
    <location>
        <begin position="44"/>
        <end position="162"/>
    </location>
</feature>
<comment type="caution">
    <text evidence="4">The sequence shown here is derived from an EMBL/GenBank/DDBJ whole genome shotgun (WGS) entry which is preliminary data.</text>
</comment>
<dbReference type="PANTHER" id="PTHR36834:SF1">
    <property type="entry name" value="INTEGRAL MEMBRANE PROTEIN"/>
    <property type="match status" value="1"/>
</dbReference>
<dbReference type="InterPro" id="IPR053150">
    <property type="entry name" value="Teicoplanin_resist-assoc"/>
</dbReference>